<dbReference type="EMBL" id="JADKFW010000005">
    <property type="protein sequence ID" value="MBK9717892.1"/>
    <property type="molecule type" value="Genomic_DNA"/>
</dbReference>
<evidence type="ECO:0000313" key="2">
    <source>
        <dbReference type="Proteomes" id="UP000808349"/>
    </source>
</evidence>
<dbReference type="Proteomes" id="UP000808349">
    <property type="component" value="Unassembled WGS sequence"/>
</dbReference>
<protein>
    <submittedName>
        <fullName evidence="1">T9SS type A sorting domain-containing protein</fullName>
    </submittedName>
</protein>
<gene>
    <name evidence="1" type="ORF">IPO85_10320</name>
</gene>
<evidence type="ECO:0000313" key="1">
    <source>
        <dbReference type="EMBL" id="MBK9717892.1"/>
    </source>
</evidence>
<sequence>MKNINFIQILLLIIIGNHSQAQVYKPLGFKNYTPIWSHMHQTDKIPILEGNWIFLEQNYDRDPFVIDEGVLYNAYNIVFGPAWRGGYYLEAIDLTNGKLLWDNVFYSENVGERRYANRPEIHGDTLELLIHEEFDNTDTLFRPIWFYGYPRRLSFNKRSGDIISSTFDIPKDPNARRLPVPFPYGPTHLYYEGTDFIVINHLVLTDTTTGKSSVWYNRFVLDQHGKEKENTEMYVPTKYFKVIDALYDFESNSSFCFYSSETHRDTLTKDFEIGFHYMDRKMKILDSGKLNILNTGKENRFGPAFIASDYFIMRSDTSSEQPNYYKIKYLTLFDRKGTPLEKIDLRTLNIDSDNLGLFQPTLIRTTTGPKILFCVHSRNYRTVDFYLSDGSGQFTKTNSFQIDPGTKTEISLIKIERVSDNILCYFTHRETATRLDPAPLWSSWIMIKGEDLGLLTTNKDLSTEQENLLKISPNPTSDILTIEFDKVISGKLYIYNEIGHLIRSEDLYDVKEYKYNVSEFLDGKYHIQFIDDNKIFNAQFIKVK</sequence>
<proteinExistence type="predicted"/>
<organism evidence="1 2">
    <name type="scientific">Candidatus Defluviibacterium haderslevense</name>
    <dbReference type="NCBI Taxonomy" id="2981993"/>
    <lineage>
        <taxon>Bacteria</taxon>
        <taxon>Pseudomonadati</taxon>
        <taxon>Bacteroidota</taxon>
        <taxon>Saprospiria</taxon>
        <taxon>Saprospirales</taxon>
        <taxon>Saprospiraceae</taxon>
        <taxon>Candidatus Defluviibacterium</taxon>
    </lineage>
</organism>
<comment type="caution">
    <text evidence="1">The sequence shown here is derived from an EMBL/GenBank/DDBJ whole genome shotgun (WGS) entry which is preliminary data.</text>
</comment>
<accession>A0A9D7SA38</accession>
<name>A0A9D7SA38_9BACT</name>
<dbReference type="AlphaFoldDB" id="A0A9D7SA38"/>
<reference evidence="1 2" key="1">
    <citation type="submission" date="2020-10" db="EMBL/GenBank/DDBJ databases">
        <title>Connecting structure to function with the recovery of over 1000 high-quality activated sludge metagenome-assembled genomes encoding full-length rRNA genes using long-read sequencing.</title>
        <authorList>
            <person name="Singleton C.M."/>
            <person name="Petriglieri F."/>
            <person name="Kristensen J.M."/>
            <person name="Kirkegaard R.H."/>
            <person name="Michaelsen T.Y."/>
            <person name="Andersen M.H."/>
            <person name="Karst S.M."/>
            <person name="Dueholm M.S."/>
            <person name="Nielsen P.H."/>
            <person name="Albertsen M."/>
        </authorList>
    </citation>
    <scope>NUCLEOTIDE SEQUENCE [LARGE SCALE GENOMIC DNA]</scope>
    <source>
        <strain evidence="1">Ribe_18-Q3-R11-54_BAT3C.373</strain>
    </source>
</reference>